<evidence type="ECO:0000313" key="1">
    <source>
        <dbReference type="EMBL" id="CAH7671231.1"/>
    </source>
</evidence>
<feature type="non-terminal residue" evidence="1">
    <location>
        <position position="1"/>
    </location>
</feature>
<reference evidence="1" key="1">
    <citation type="submission" date="2022-06" db="EMBL/GenBank/DDBJ databases">
        <authorList>
            <consortium name="SYNGENTA / RWTH Aachen University"/>
        </authorList>
    </citation>
    <scope>NUCLEOTIDE SEQUENCE</scope>
</reference>
<name>A0AAV0AU57_PHAPC</name>
<comment type="caution">
    <text evidence="1">The sequence shown here is derived from an EMBL/GenBank/DDBJ whole genome shotgun (WGS) entry which is preliminary data.</text>
</comment>
<dbReference type="Proteomes" id="UP001153365">
    <property type="component" value="Unassembled WGS sequence"/>
</dbReference>
<accession>A0AAV0AU57</accession>
<dbReference type="AlphaFoldDB" id="A0AAV0AU57"/>
<proteinExistence type="predicted"/>
<dbReference type="Gene3D" id="3.30.420.10">
    <property type="entry name" value="Ribonuclease H-like superfamily/Ribonuclease H"/>
    <property type="match status" value="1"/>
</dbReference>
<dbReference type="EMBL" id="CALTRL010001155">
    <property type="protein sequence ID" value="CAH7671231.1"/>
    <property type="molecule type" value="Genomic_DNA"/>
</dbReference>
<dbReference type="GO" id="GO:0003676">
    <property type="term" value="F:nucleic acid binding"/>
    <property type="evidence" value="ECO:0007669"/>
    <property type="project" value="InterPro"/>
</dbReference>
<organism evidence="1 2">
    <name type="scientific">Phakopsora pachyrhizi</name>
    <name type="common">Asian soybean rust disease fungus</name>
    <dbReference type="NCBI Taxonomy" id="170000"/>
    <lineage>
        <taxon>Eukaryota</taxon>
        <taxon>Fungi</taxon>
        <taxon>Dikarya</taxon>
        <taxon>Basidiomycota</taxon>
        <taxon>Pucciniomycotina</taxon>
        <taxon>Pucciniomycetes</taxon>
        <taxon>Pucciniales</taxon>
        <taxon>Phakopsoraceae</taxon>
        <taxon>Phakopsora</taxon>
    </lineage>
</organism>
<protein>
    <submittedName>
        <fullName evidence="1">Expressed protein</fullName>
    </submittedName>
</protein>
<evidence type="ECO:0000313" key="2">
    <source>
        <dbReference type="Proteomes" id="UP001153365"/>
    </source>
</evidence>
<sequence length="110" mass="12600">FKRHPSDTDRSGISQPGTIVDKFIGDPFLYSFFIQSQAKHCKFSSSGFQRATKTVEIATPTYYANLVATRAKKWDMSDDNGSTVFTTNSGAQTPVKRQHEFYYFRIRLMK</sequence>
<gene>
    <name evidence="1" type="ORF">PPACK8108_LOCUS5992</name>
</gene>
<dbReference type="InterPro" id="IPR036397">
    <property type="entry name" value="RNaseH_sf"/>
</dbReference>
<keyword evidence="2" id="KW-1185">Reference proteome</keyword>